<keyword evidence="7" id="KW-1185">Reference proteome</keyword>
<comment type="caution">
    <text evidence="6">The sequence shown here is derived from an EMBL/GenBank/DDBJ whole genome shotgun (WGS) entry which is preliminary data.</text>
</comment>
<dbReference type="RefSeq" id="WP_187966626.1">
    <property type="nucleotide sequence ID" value="NZ_JACVDC010000061.1"/>
</dbReference>
<reference evidence="6 7" key="1">
    <citation type="submission" date="2020-09" db="EMBL/GenBank/DDBJ databases">
        <title>Sinomicrobium weinanense sp. nov., a halophilic bacteria isolated from saline-alkali soil.</title>
        <authorList>
            <person name="Wu P."/>
            <person name="Ren H."/>
            <person name="Mei Y."/>
            <person name="Liang Y."/>
            <person name="Chen Z."/>
        </authorList>
    </citation>
    <scope>NUCLEOTIDE SEQUENCE [LARGE SCALE GENOMIC DNA]</scope>
    <source>
        <strain evidence="6 7">FJxs</strain>
    </source>
</reference>
<dbReference type="InterPro" id="IPR011051">
    <property type="entry name" value="RmlC_Cupin_sf"/>
</dbReference>
<evidence type="ECO:0000256" key="2">
    <source>
        <dbReference type="ARBA" id="ARBA00023015"/>
    </source>
</evidence>
<accession>A0A926JU98</accession>
<evidence type="ECO:0000313" key="6">
    <source>
        <dbReference type="EMBL" id="MBC9797494.1"/>
    </source>
</evidence>
<dbReference type="SUPFAM" id="SSF51182">
    <property type="entry name" value="RmlC-like cupins"/>
    <property type="match status" value="1"/>
</dbReference>
<dbReference type="FunFam" id="1.10.10.60:FF:000132">
    <property type="entry name" value="AraC family transcriptional regulator"/>
    <property type="match status" value="1"/>
</dbReference>
<dbReference type="CDD" id="cd06124">
    <property type="entry name" value="cupin_NimR-like_N"/>
    <property type="match status" value="1"/>
</dbReference>
<dbReference type="Pfam" id="PF12833">
    <property type="entry name" value="HTH_18"/>
    <property type="match status" value="1"/>
</dbReference>
<dbReference type="InterPro" id="IPR018062">
    <property type="entry name" value="HTH_AraC-typ_CS"/>
</dbReference>
<evidence type="ECO:0000256" key="1">
    <source>
        <dbReference type="ARBA" id="ARBA00022491"/>
    </source>
</evidence>
<name>A0A926JU98_9FLAO</name>
<dbReference type="GO" id="GO:0043565">
    <property type="term" value="F:sequence-specific DNA binding"/>
    <property type="evidence" value="ECO:0007669"/>
    <property type="project" value="InterPro"/>
</dbReference>
<evidence type="ECO:0000313" key="7">
    <source>
        <dbReference type="Proteomes" id="UP000653730"/>
    </source>
</evidence>
<dbReference type="PANTHER" id="PTHR11019:SF199">
    <property type="entry name" value="HTH-TYPE TRANSCRIPTIONAL REGULATOR NIMR"/>
    <property type="match status" value="1"/>
</dbReference>
<evidence type="ECO:0000256" key="3">
    <source>
        <dbReference type="ARBA" id="ARBA00023125"/>
    </source>
</evidence>
<keyword evidence="3" id="KW-0238">DNA-binding</keyword>
<evidence type="ECO:0000259" key="5">
    <source>
        <dbReference type="PROSITE" id="PS01124"/>
    </source>
</evidence>
<dbReference type="AlphaFoldDB" id="A0A926JU98"/>
<dbReference type="GO" id="GO:0003700">
    <property type="term" value="F:DNA-binding transcription factor activity"/>
    <property type="evidence" value="ECO:0007669"/>
    <property type="project" value="InterPro"/>
</dbReference>
<proteinExistence type="predicted"/>
<sequence>MNTEKETIISGLGLGFEINPRRPVTAYSKTITHGRCEAAHLHPRAQVIYADQGIMKVVTSGQLWTVTPTQGIWIPGLEEHQVYFPDNVRVRTLFFDPSVTKNLPDKCFAFDMNPLLKELILKMTSFPEARLSSPRVLRMAGVLVDELGHIKPASLFLPTSDEPRVQQVTKALIAQISEKKPLSFYAALAHVSTRTLSRLFIRELGMSFGEWRTRLKILEAIKQLNEQRPVKEIGYDLGYENPSTFIHMFRKYTGQSPARFHL</sequence>
<dbReference type="PRINTS" id="PR00032">
    <property type="entry name" value="HTHARAC"/>
</dbReference>
<keyword evidence="1" id="KW-0678">Repressor</keyword>
<organism evidence="6 7">
    <name type="scientific">Sinomicrobium weinanense</name>
    <dbReference type="NCBI Taxonomy" id="2842200"/>
    <lineage>
        <taxon>Bacteria</taxon>
        <taxon>Pseudomonadati</taxon>
        <taxon>Bacteroidota</taxon>
        <taxon>Flavobacteriia</taxon>
        <taxon>Flavobacteriales</taxon>
        <taxon>Flavobacteriaceae</taxon>
        <taxon>Sinomicrobium</taxon>
    </lineage>
</organism>
<dbReference type="EMBL" id="JACVDC010000061">
    <property type="protein sequence ID" value="MBC9797494.1"/>
    <property type="molecule type" value="Genomic_DNA"/>
</dbReference>
<dbReference type="PANTHER" id="PTHR11019">
    <property type="entry name" value="HTH-TYPE TRANSCRIPTIONAL REGULATOR NIMR"/>
    <property type="match status" value="1"/>
</dbReference>
<feature type="domain" description="HTH araC/xylS-type" evidence="5">
    <location>
        <begin position="166"/>
        <end position="262"/>
    </location>
</feature>
<dbReference type="InterPro" id="IPR003313">
    <property type="entry name" value="AraC-bd"/>
</dbReference>
<keyword evidence="4" id="KW-0804">Transcription</keyword>
<dbReference type="InterPro" id="IPR020449">
    <property type="entry name" value="Tscrpt_reg_AraC-type_HTH"/>
</dbReference>
<dbReference type="PROSITE" id="PS01124">
    <property type="entry name" value="HTH_ARAC_FAMILY_2"/>
    <property type="match status" value="1"/>
</dbReference>
<dbReference type="SUPFAM" id="SSF46689">
    <property type="entry name" value="Homeodomain-like"/>
    <property type="match status" value="2"/>
</dbReference>
<dbReference type="InterPro" id="IPR018060">
    <property type="entry name" value="HTH_AraC"/>
</dbReference>
<dbReference type="InterPro" id="IPR009057">
    <property type="entry name" value="Homeodomain-like_sf"/>
</dbReference>
<dbReference type="Proteomes" id="UP000653730">
    <property type="component" value="Unassembled WGS sequence"/>
</dbReference>
<dbReference type="SMART" id="SM00342">
    <property type="entry name" value="HTH_ARAC"/>
    <property type="match status" value="1"/>
</dbReference>
<dbReference type="PROSITE" id="PS00041">
    <property type="entry name" value="HTH_ARAC_FAMILY_1"/>
    <property type="match status" value="1"/>
</dbReference>
<gene>
    <name evidence="6" type="ORF">IBL28_16075</name>
</gene>
<dbReference type="Pfam" id="PF02311">
    <property type="entry name" value="AraC_binding"/>
    <property type="match status" value="1"/>
</dbReference>
<protein>
    <submittedName>
        <fullName evidence="6">Helix-turn-helix transcriptional regulator</fullName>
    </submittedName>
</protein>
<dbReference type="Gene3D" id="1.10.10.60">
    <property type="entry name" value="Homeodomain-like"/>
    <property type="match status" value="1"/>
</dbReference>
<evidence type="ECO:0000256" key="4">
    <source>
        <dbReference type="ARBA" id="ARBA00023163"/>
    </source>
</evidence>
<keyword evidence="2" id="KW-0805">Transcription regulation</keyword>